<dbReference type="InterPro" id="IPR011009">
    <property type="entry name" value="Kinase-like_dom_sf"/>
</dbReference>
<name>A0ABR2KNG4_9EUKA</name>
<organism evidence="3 4">
    <name type="scientific">Tritrichomonas musculus</name>
    <dbReference type="NCBI Taxonomy" id="1915356"/>
    <lineage>
        <taxon>Eukaryota</taxon>
        <taxon>Metamonada</taxon>
        <taxon>Parabasalia</taxon>
        <taxon>Tritrichomonadida</taxon>
        <taxon>Tritrichomonadidae</taxon>
        <taxon>Tritrichomonas</taxon>
    </lineage>
</organism>
<dbReference type="InterPro" id="IPR008271">
    <property type="entry name" value="Ser/Thr_kinase_AS"/>
</dbReference>
<feature type="region of interest" description="Disordered" evidence="1">
    <location>
        <begin position="124"/>
        <end position="145"/>
    </location>
</feature>
<comment type="caution">
    <text evidence="3">The sequence shown here is derived from an EMBL/GenBank/DDBJ whole genome shotgun (WGS) entry which is preliminary data.</text>
</comment>
<evidence type="ECO:0000313" key="4">
    <source>
        <dbReference type="Proteomes" id="UP001470230"/>
    </source>
</evidence>
<dbReference type="SMART" id="SM00220">
    <property type="entry name" value="S_TKc"/>
    <property type="match status" value="1"/>
</dbReference>
<keyword evidence="4" id="KW-1185">Reference proteome</keyword>
<feature type="domain" description="Protein kinase" evidence="2">
    <location>
        <begin position="1"/>
        <end position="229"/>
    </location>
</feature>
<evidence type="ECO:0000313" key="3">
    <source>
        <dbReference type="EMBL" id="KAK8892704.1"/>
    </source>
</evidence>
<reference evidence="3 4" key="1">
    <citation type="submission" date="2024-04" db="EMBL/GenBank/DDBJ databases">
        <title>Tritrichomonas musculus Genome.</title>
        <authorList>
            <person name="Alves-Ferreira E."/>
            <person name="Grigg M."/>
            <person name="Lorenzi H."/>
            <person name="Galac M."/>
        </authorList>
    </citation>
    <scope>NUCLEOTIDE SEQUENCE [LARGE SCALE GENOMIC DNA]</scope>
    <source>
        <strain evidence="3 4">EAF2021</strain>
    </source>
</reference>
<dbReference type="PROSITE" id="PS00108">
    <property type="entry name" value="PROTEIN_KINASE_ST"/>
    <property type="match status" value="1"/>
</dbReference>
<dbReference type="InterPro" id="IPR000719">
    <property type="entry name" value="Prot_kinase_dom"/>
</dbReference>
<dbReference type="PROSITE" id="PS50011">
    <property type="entry name" value="PROTEIN_KINASE_DOM"/>
    <property type="match status" value="1"/>
</dbReference>
<dbReference type="Proteomes" id="UP001470230">
    <property type="component" value="Unassembled WGS sequence"/>
</dbReference>
<dbReference type="Pfam" id="PF00069">
    <property type="entry name" value="Pkinase"/>
    <property type="match status" value="1"/>
</dbReference>
<sequence length="333" mass="38977">MKKIPKDIDIETMEYEIHFCSNYSHRCMVPFYGFLKEKNKKIGFIYEFMANGSLDNLISSNEENVSELYALMATNRIFQGIEYLYSNKLIHRDLKPSNILINHDFLPFLSDFETIRHPSEEEESVTKDFGSQLYSSPEQGSGKSVSYPTDVYSFGLIVYFLFEKKNMYSNVPIVFIKSPKDEIPSMTKASNNIENLYKSCVKFYAKDRPSIKKIKSTLKKEINSFHYFEQVLLNNSNIAEVFPFIHEIIAFQHKKNDKSNNSLENEIYLNDNNKKCFSLDEHFVEENINEDSDDFLNDFSENNYLVDLQVLYHPMNPTLNPKKSKNNQSKFIL</sequence>
<evidence type="ECO:0000259" key="2">
    <source>
        <dbReference type="PROSITE" id="PS50011"/>
    </source>
</evidence>
<proteinExistence type="predicted"/>
<feature type="compositionally biased region" description="Polar residues" evidence="1">
    <location>
        <begin position="132"/>
        <end position="145"/>
    </location>
</feature>
<dbReference type="InterPro" id="IPR053235">
    <property type="entry name" value="Ser_Thr_kinase"/>
</dbReference>
<dbReference type="SUPFAM" id="SSF56112">
    <property type="entry name" value="Protein kinase-like (PK-like)"/>
    <property type="match status" value="1"/>
</dbReference>
<accession>A0ABR2KNG4</accession>
<dbReference type="PANTHER" id="PTHR24361">
    <property type="entry name" value="MITOGEN-ACTIVATED KINASE KINASE KINASE"/>
    <property type="match status" value="1"/>
</dbReference>
<evidence type="ECO:0000256" key="1">
    <source>
        <dbReference type="SAM" id="MobiDB-lite"/>
    </source>
</evidence>
<protein>
    <recommendedName>
        <fullName evidence="2">Protein kinase domain-containing protein</fullName>
    </recommendedName>
</protein>
<gene>
    <name evidence="3" type="ORF">M9Y10_029944</name>
</gene>
<dbReference type="EMBL" id="JAPFFF010000004">
    <property type="protein sequence ID" value="KAK8892704.1"/>
    <property type="molecule type" value="Genomic_DNA"/>
</dbReference>
<dbReference type="Gene3D" id="1.10.510.10">
    <property type="entry name" value="Transferase(Phosphotransferase) domain 1"/>
    <property type="match status" value="1"/>
</dbReference>